<comment type="caution">
    <text evidence="2">The sequence shown here is derived from an EMBL/GenBank/DDBJ whole genome shotgun (WGS) entry which is preliminary data.</text>
</comment>
<evidence type="ECO:0000313" key="2">
    <source>
        <dbReference type="EMBL" id="KAK9923033.1"/>
    </source>
</evidence>
<reference evidence="2 3" key="1">
    <citation type="journal article" date="2023" name="G3 (Bethesda)">
        <title>A chromosome-length genome assembly and annotation of blackberry (Rubus argutus, cv. 'Hillquist').</title>
        <authorList>
            <person name="Bruna T."/>
            <person name="Aryal R."/>
            <person name="Dudchenko O."/>
            <person name="Sargent D.J."/>
            <person name="Mead D."/>
            <person name="Buti M."/>
            <person name="Cavallini A."/>
            <person name="Hytonen T."/>
            <person name="Andres J."/>
            <person name="Pham M."/>
            <person name="Weisz D."/>
            <person name="Mascagni F."/>
            <person name="Usai G."/>
            <person name="Natali L."/>
            <person name="Bassil N."/>
            <person name="Fernandez G.E."/>
            <person name="Lomsadze A."/>
            <person name="Armour M."/>
            <person name="Olukolu B."/>
            <person name="Poorten T."/>
            <person name="Britton C."/>
            <person name="Davik J."/>
            <person name="Ashrafi H."/>
            <person name="Aiden E.L."/>
            <person name="Borodovsky M."/>
            <person name="Worthington M."/>
        </authorList>
    </citation>
    <scope>NUCLEOTIDE SEQUENCE [LARGE SCALE GENOMIC DNA]</scope>
    <source>
        <strain evidence="2">PI 553951</strain>
    </source>
</reference>
<accession>A0AAW1WEK4</accession>
<dbReference type="Proteomes" id="UP001457282">
    <property type="component" value="Unassembled WGS sequence"/>
</dbReference>
<evidence type="ECO:0000313" key="3">
    <source>
        <dbReference type="Proteomes" id="UP001457282"/>
    </source>
</evidence>
<proteinExistence type="predicted"/>
<evidence type="ECO:0008006" key="4">
    <source>
        <dbReference type="Google" id="ProtNLM"/>
    </source>
</evidence>
<organism evidence="2 3">
    <name type="scientific">Rubus argutus</name>
    <name type="common">Southern blackberry</name>
    <dbReference type="NCBI Taxonomy" id="59490"/>
    <lineage>
        <taxon>Eukaryota</taxon>
        <taxon>Viridiplantae</taxon>
        <taxon>Streptophyta</taxon>
        <taxon>Embryophyta</taxon>
        <taxon>Tracheophyta</taxon>
        <taxon>Spermatophyta</taxon>
        <taxon>Magnoliopsida</taxon>
        <taxon>eudicotyledons</taxon>
        <taxon>Gunneridae</taxon>
        <taxon>Pentapetalae</taxon>
        <taxon>rosids</taxon>
        <taxon>fabids</taxon>
        <taxon>Rosales</taxon>
        <taxon>Rosaceae</taxon>
        <taxon>Rosoideae</taxon>
        <taxon>Rosoideae incertae sedis</taxon>
        <taxon>Rubus</taxon>
    </lineage>
</organism>
<gene>
    <name evidence="2" type="ORF">M0R45_031468</name>
</gene>
<keyword evidence="1" id="KW-0472">Membrane</keyword>
<evidence type="ECO:0000256" key="1">
    <source>
        <dbReference type="SAM" id="Phobius"/>
    </source>
</evidence>
<keyword evidence="1" id="KW-0812">Transmembrane</keyword>
<feature type="transmembrane region" description="Helical" evidence="1">
    <location>
        <begin position="37"/>
        <end position="59"/>
    </location>
</feature>
<protein>
    <recommendedName>
        <fullName evidence="4">NADH dehydrogenase subunit 6</fullName>
    </recommendedName>
</protein>
<keyword evidence="3" id="KW-1185">Reference proteome</keyword>
<dbReference type="AlphaFoldDB" id="A0AAW1WEK4"/>
<name>A0AAW1WEK4_RUBAR</name>
<keyword evidence="1" id="KW-1133">Transmembrane helix</keyword>
<dbReference type="EMBL" id="JBEDUW010000006">
    <property type="protein sequence ID" value="KAK9923033.1"/>
    <property type="molecule type" value="Genomic_DNA"/>
</dbReference>
<sequence>MLRPAARHYGVVVGRVCLDSFPRLPCWGRWFSRGRDVGLAGLVVLNSGGSITSVLLWIFPEFCDVALMSLGAWCDGWEEAIGVCARSVSGGSDFNSDLFGCLGKGGAMVVEGWHGWGCEGSGGLAAATMVVLGIDRVVGWCGLAWAESLTLELVLGCCFLFYV</sequence>